<dbReference type="GO" id="GO:0004601">
    <property type="term" value="F:peroxidase activity"/>
    <property type="evidence" value="ECO:0007669"/>
    <property type="project" value="InterPro"/>
</dbReference>
<organism evidence="5 6">
    <name type="scientific">Aporhodopirellula rubra</name>
    <dbReference type="NCBI Taxonomy" id="980271"/>
    <lineage>
        <taxon>Bacteria</taxon>
        <taxon>Pseudomonadati</taxon>
        <taxon>Planctomycetota</taxon>
        <taxon>Planctomycetia</taxon>
        <taxon>Pirellulales</taxon>
        <taxon>Pirellulaceae</taxon>
        <taxon>Aporhodopirellula</taxon>
    </lineage>
</organism>
<comment type="caution">
    <text evidence="5">The sequence shown here is derived from an EMBL/GenBank/DDBJ whole genome shotgun (WGS) entry which is preliminary data.</text>
</comment>
<dbReference type="Proteomes" id="UP000536179">
    <property type="component" value="Unassembled WGS sequence"/>
</dbReference>
<feature type="region of interest" description="Disordered" evidence="4">
    <location>
        <begin position="78"/>
        <end position="103"/>
    </location>
</feature>
<dbReference type="GO" id="GO:0005576">
    <property type="term" value="C:extracellular region"/>
    <property type="evidence" value="ECO:0007669"/>
    <property type="project" value="UniProtKB-SubCell"/>
</dbReference>
<evidence type="ECO:0008006" key="7">
    <source>
        <dbReference type="Google" id="ProtNLM"/>
    </source>
</evidence>
<feature type="region of interest" description="Disordered" evidence="4">
    <location>
        <begin position="669"/>
        <end position="688"/>
    </location>
</feature>
<dbReference type="InterPro" id="IPR013783">
    <property type="entry name" value="Ig-like_fold"/>
</dbReference>
<sequence>MSAVWNRWIGRSRSNSSTSRKRKTQNRRLRPESLEARQLLAANIFHNEAMPEDVNEDGIVSAVDALTIINQINTQTAEGQSIDGGGLQARGRGRMTDVNNDGRDSALDALMVINRLNREQGRFDPPSQQPGSGQLPGDGRNQGDDRPGEDTPADETEVRSIDGTGNNLENTELGAANTALLRVADNDYADGISEPGGEDRPSAREISNTLSAADPEGTSSERDLSSFVFMWGQFLDHDIDLSLEPEDDADAESFDIEVPTGDPLFDPFVTGEVTIHLTRSEIAEGTGTSVENPAEQVNAITAWIDGSQVYGSSEDVANSLREFEGGRMLITEDGLVPTDENGSLLAGDIRAAENIGLTSMHALFLREHNRLADEIAADNPDLTDEEIYQQAREIVIAELQSITYNEFLPALLGEDALDSYSGYDSSVDPSIANEFSTAAFRFGHTTLNDTLGFYGNDGLDVQDAVSLAQAFFNSSMLEETGIDSILKAGASTLSQETDLEVVDSLRNFLFGAPGSGGLDLVSLNIQRGRDHGLADFNSVREAYGLETFDSFAEITSDVELQEKLETLYGDVNNIDLWVGLLAEDHAAGSSLGETATTIIADQFERLRDGDRFYYENTFSGSELREIENTTLADVIERNTNNESLQSNVFFFTPTIAGTVTSDQVVAQQATNQNRNNRRSGSPSDNETTNVAMEGMEMELLDSDGNVVATAVTDSDGRYEFDSFDRTGVYSIRMASSDVDVLGEETIEVLVSSGDVHLDTMDFKVSV</sequence>
<dbReference type="SUPFAM" id="SSF63446">
    <property type="entry name" value="Type I dockerin domain"/>
    <property type="match status" value="1"/>
</dbReference>
<dbReference type="SUPFAM" id="SSF117074">
    <property type="entry name" value="Hypothetical protein PA1324"/>
    <property type="match status" value="1"/>
</dbReference>
<evidence type="ECO:0000313" key="5">
    <source>
        <dbReference type="EMBL" id="MBB3209575.1"/>
    </source>
</evidence>
<protein>
    <recommendedName>
        <fullName evidence="7">Peroxidase</fullName>
    </recommendedName>
</protein>
<dbReference type="InterPro" id="IPR010255">
    <property type="entry name" value="Haem_peroxidase_sf"/>
</dbReference>
<dbReference type="GO" id="GO:0000272">
    <property type="term" value="P:polysaccharide catabolic process"/>
    <property type="evidence" value="ECO:0007669"/>
    <property type="project" value="InterPro"/>
</dbReference>
<dbReference type="PANTHER" id="PTHR11475">
    <property type="entry name" value="OXIDASE/PEROXIDASE"/>
    <property type="match status" value="1"/>
</dbReference>
<feature type="compositionally biased region" description="Basic residues" evidence="4">
    <location>
        <begin position="19"/>
        <end position="28"/>
    </location>
</feature>
<dbReference type="Gene3D" id="2.60.40.10">
    <property type="entry name" value="Immunoglobulins"/>
    <property type="match status" value="1"/>
</dbReference>
<name>A0A7W5H8Y5_9BACT</name>
<dbReference type="InterPro" id="IPR037120">
    <property type="entry name" value="Haem_peroxidase_sf_animal"/>
</dbReference>
<dbReference type="Pfam" id="PF00404">
    <property type="entry name" value="Dockerin_1"/>
    <property type="match status" value="1"/>
</dbReference>
<dbReference type="GO" id="GO:0004553">
    <property type="term" value="F:hydrolase activity, hydrolyzing O-glycosyl compounds"/>
    <property type="evidence" value="ECO:0007669"/>
    <property type="project" value="InterPro"/>
</dbReference>
<evidence type="ECO:0000256" key="3">
    <source>
        <dbReference type="ARBA" id="ARBA00023180"/>
    </source>
</evidence>
<dbReference type="Gene3D" id="1.10.640.10">
    <property type="entry name" value="Haem peroxidase domain superfamily, animal type"/>
    <property type="match status" value="1"/>
</dbReference>
<proteinExistence type="predicted"/>
<dbReference type="PRINTS" id="PR00457">
    <property type="entry name" value="ANPEROXIDASE"/>
</dbReference>
<dbReference type="PROSITE" id="PS50292">
    <property type="entry name" value="PEROXIDASE_3"/>
    <property type="match status" value="1"/>
</dbReference>
<feature type="region of interest" description="Disordered" evidence="4">
    <location>
        <begin position="120"/>
        <end position="172"/>
    </location>
</feature>
<dbReference type="CDD" id="cd09822">
    <property type="entry name" value="peroxinectin_like_bacterial"/>
    <property type="match status" value="1"/>
</dbReference>
<keyword evidence="3" id="KW-0325">Glycoprotein</keyword>
<reference evidence="5 6" key="1">
    <citation type="submission" date="2020-08" db="EMBL/GenBank/DDBJ databases">
        <title>Genomic Encyclopedia of Type Strains, Phase III (KMG-III): the genomes of soil and plant-associated and newly described type strains.</title>
        <authorList>
            <person name="Whitman W."/>
        </authorList>
    </citation>
    <scope>NUCLEOTIDE SEQUENCE [LARGE SCALE GENOMIC DNA]</scope>
    <source>
        <strain evidence="5 6">CECT 8075</strain>
    </source>
</reference>
<dbReference type="PANTHER" id="PTHR11475:SF4">
    <property type="entry name" value="CHORION PEROXIDASE"/>
    <property type="match status" value="1"/>
</dbReference>
<gene>
    <name evidence="5" type="ORF">FHS27_005415</name>
</gene>
<dbReference type="RefSeq" id="WP_184308297.1">
    <property type="nucleotide sequence ID" value="NZ_JACHXU010000025.1"/>
</dbReference>
<dbReference type="EMBL" id="JACHXU010000025">
    <property type="protein sequence ID" value="MBB3209575.1"/>
    <property type="molecule type" value="Genomic_DNA"/>
</dbReference>
<dbReference type="InterPro" id="IPR002105">
    <property type="entry name" value="Dockerin_1_rpt"/>
</dbReference>
<feature type="compositionally biased region" description="Low complexity" evidence="4">
    <location>
        <begin position="124"/>
        <end position="139"/>
    </location>
</feature>
<evidence type="ECO:0000256" key="4">
    <source>
        <dbReference type="SAM" id="MobiDB-lite"/>
    </source>
</evidence>
<dbReference type="Gene3D" id="1.10.1330.10">
    <property type="entry name" value="Dockerin domain"/>
    <property type="match status" value="1"/>
</dbReference>
<accession>A0A7W5H8Y5</accession>
<dbReference type="Pfam" id="PF03098">
    <property type="entry name" value="An_peroxidase"/>
    <property type="match status" value="1"/>
</dbReference>
<keyword evidence="2" id="KW-0964">Secreted</keyword>
<dbReference type="AlphaFoldDB" id="A0A7W5H8Y5"/>
<dbReference type="SUPFAM" id="SSF48113">
    <property type="entry name" value="Heme-dependent peroxidases"/>
    <property type="match status" value="1"/>
</dbReference>
<feature type="compositionally biased region" description="Polar residues" evidence="4">
    <location>
        <begin position="679"/>
        <end position="688"/>
    </location>
</feature>
<evidence type="ECO:0000256" key="1">
    <source>
        <dbReference type="ARBA" id="ARBA00004613"/>
    </source>
</evidence>
<comment type="subcellular location">
    <subcellularLocation>
        <location evidence="1">Secreted</location>
    </subcellularLocation>
</comment>
<feature type="region of interest" description="Disordered" evidence="4">
    <location>
        <begin position="1"/>
        <end position="30"/>
    </location>
</feature>
<dbReference type="InterPro" id="IPR036439">
    <property type="entry name" value="Dockerin_dom_sf"/>
</dbReference>
<evidence type="ECO:0000256" key="2">
    <source>
        <dbReference type="ARBA" id="ARBA00022525"/>
    </source>
</evidence>
<dbReference type="GO" id="GO:0020037">
    <property type="term" value="F:heme binding"/>
    <property type="evidence" value="ECO:0007669"/>
    <property type="project" value="InterPro"/>
</dbReference>
<keyword evidence="6" id="KW-1185">Reference proteome</keyword>
<evidence type="ECO:0000313" key="6">
    <source>
        <dbReference type="Proteomes" id="UP000536179"/>
    </source>
</evidence>
<dbReference type="InterPro" id="IPR019791">
    <property type="entry name" value="Haem_peroxidase_animal"/>
</dbReference>
<dbReference type="GO" id="GO:0006979">
    <property type="term" value="P:response to oxidative stress"/>
    <property type="evidence" value="ECO:0007669"/>
    <property type="project" value="InterPro"/>
</dbReference>